<dbReference type="PROSITE" id="PS51384">
    <property type="entry name" value="FAD_FR"/>
    <property type="match status" value="1"/>
</dbReference>
<dbReference type="PROSITE" id="PS51085">
    <property type="entry name" value="2FE2S_FER_2"/>
    <property type="match status" value="1"/>
</dbReference>
<comment type="cofactor">
    <cofactor evidence="1">
        <name>FAD</name>
        <dbReference type="ChEBI" id="CHEBI:57692"/>
    </cofactor>
</comment>
<evidence type="ECO:0000259" key="10">
    <source>
        <dbReference type="PROSITE" id="PS51384"/>
    </source>
</evidence>
<dbReference type="GO" id="GO:0050660">
    <property type="term" value="F:flavin adenine dinucleotide binding"/>
    <property type="evidence" value="ECO:0007669"/>
    <property type="project" value="TreeGrafter"/>
</dbReference>
<dbReference type="PROSITE" id="PS00197">
    <property type="entry name" value="2FE2S_FER_1"/>
    <property type="match status" value="1"/>
</dbReference>
<feature type="domain" description="FAD-binding FR-type" evidence="10">
    <location>
        <begin position="2"/>
        <end position="105"/>
    </location>
</feature>
<dbReference type="Gene3D" id="3.10.20.30">
    <property type="match status" value="1"/>
</dbReference>
<keyword evidence="7" id="KW-0408">Iron</keyword>
<keyword evidence="2" id="KW-0285">Flavoprotein</keyword>
<dbReference type="InterPro" id="IPR036010">
    <property type="entry name" value="2Fe-2S_ferredoxin-like_sf"/>
</dbReference>
<organism evidence="11">
    <name type="scientific">uncultured Cytophagales bacterium</name>
    <dbReference type="NCBI Taxonomy" id="158755"/>
    <lineage>
        <taxon>Bacteria</taxon>
        <taxon>Pseudomonadati</taxon>
        <taxon>Bacteroidota</taxon>
        <taxon>Sphingobacteriia</taxon>
        <taxon>Sphingobacteriales</taxon>
        <taxon>environmental samples</taxon>
    </lineage>
</organism>
<accession>A0A6J4L3X3</accession>
<dbReference type="PRINTS" id="PR00371">
    <property type="entry name" value="FPNCR"/>
</dbReference>
<dbReference type="Pfam" id="PF00111">
    <property type="entry name" value="Fer2"/>
    <property type="match status" value="1"/>
</dbReference>
<evidence type="ECO:0000256" key="3">
    <source>
        <dbReference type="ARBA" id="ARBA00022714"/>
    </source>
</evidence>
<dbReference type="InterPro" id="IPR001041">
    <property type="entry name" value="2Fe-2S_ferredoxin-type"/>
</dbReference>
<dbReference type="Gene3D" id="3.40.50.80">
    <property type="entry name" value="Nucleotide-binding domain of ferredoxin-NADP reductase (FNR) module"/>
    <property type="match status" value="1"/>
</dbReference>
<dbReference type="InterPro" id="IPR012675">
    <property type="entry name" value="Beta-grasp_dom_sf"/>
</dbReference>
<dbReference type="EMBL" id="CADCTQ010000561">
    <property type="protein sequence ID" value="CAA9318649.1"/>
    <property type="molecule type" value="Genomic_DNA"/>
</dbReference>
<dbReference type="InterPro" id="IPR017927">
    <property type="entry name" value="FAD-bd_FR_type"/>
</dbReference>
<dbReference type="InterPro" id="IPR006058">
    <property type="entry name" value="2Fe2S_fd_BS"/>
</dbReference>
<dbReference type="InterPro" id="IPR050415">
    <property type="entry name" value="MRET"/>
</dbReference>
<dbReference type="CDD" id="cd00207">
    <property type="entry name" value="fer2"/>
    <property type="match status" value="1"/>
</dbReference>
<dbReference type="AlphaFoldDB" id="A0A6J4L3X3"/>
<proteinExistence type="predicted"/>
<protein>
    <submittedName>
        <fullName evidence="11">Flavodoxin reductases (Ferredoxin-NADPH reductases) family 1</fullName>
    </submittedName>
</protein>
<dbReference type="SUPFAM" id="SSF63380">
    <property type="entry name" value="Riboflavin synthase domain-like"/>
    <property type="match status" value="1"/>
</dbReference>
<feature type="domain" description="2Fe-2S ferredoxin-type" evidence="9">
    <location>
        <begin position="262"/>
        <end position="350"/>
    </location>
</feature>
<dbReference type="PANTHER" id="PTHR47354">
    <property type="entry name" value="NADH OXIDOREDUCTASE HCR"/>
    <property type="match status" value="1"/>
</dbReference>
<dbReference type="SUPFAM" id="SSF54292">
    <property type="entry name" value="2Fe-2S ferredoxin-like"/>
    <property type="match status" value="1"/>
</dbReference>
<dbReference type="InterPro" id="IPR039261">
    <property type="entry name" value="FNR_nucleotide-bd"/>
</dbReference>
<keyword evidence="8" id="KW-0411">Iron-sulfur</keyword>
<evidence type="ECO:0000313" key="11">
    <source>
        <dbReference type="EMBL" id="CAA9318649.1"/>
    </source>
</evidence>
<dbReference type="GO" id="GO:0051537">
    <property type="term" value="F:2 iron, 2 sulfur cluster binding"/>
    <property type="evidence" value="ECO:0007669"/>
    <property type="project" value="UniProtKB-KW"/>
</dbReference>
<dbReference type="InterPro" id="IPR001433">
    <property type="entry name" value="OxRdtase_FAD/NAD-bd"/>
</dbReference>
<gene>
    <name evidence="11" type="ORF">AVDCRST_MAG56-6770</name>
</gene>
<keyword evidence="3" id="KW-0001">2Fe-2S</keyword>
<dbReference type="Pfam" id="PF00175">
    <property type="entry name" value="NAD_binding_1"/>
    <property type="match status" value="1"/>
</dbReference>
<dbReference type="SUPFAM" id="SSF52343">
    <property type="entry name" value="Ferredoxin reductase-like, C-terminal NADP-linked domain"/>
    <property type="match status" value="1"/>
</dbReference>
<evidence type="ECO:0000256" key="8">
    <source>
        <dbReference type="ARBA" id="ARBA00023014"/>
    </source>
</evidence>
<keyword evidence="5" id="KW-0274">FAD</keyword>
<dbReference type="Gene3D" id="2.40.30.10">
    <property type="entry name" value="Translation factors"/>
    <property type="match status" value="1"/>
</dbReference>
<evidence type="ECO:0000256" key="6">
    <source>
        <dbReference type="ARBA" id="ARBA00023002"/>
    </source>
</evidence>
<name>A0A6J4L3X3_9SPHI</name>
<evidence type="ECO:0000256" key="5">
    <source>
        <dbReference type="ARBA" id="ARBA00022827"/>
    </source>
</evidence>
<evidence type="ECO:0000256" key="4">
    <source>
        <dbReference type="ARBA" id="ARBA00022723"/>
    </source>
</evidence>
<evidence type="ECO:0000256" key="1">
    <source>
        <dbReference type="ARBA" id="ARBA00001974"/>
    </source>
</evidence>
<evidence type="ECO:0000256" key="2">
    <source>
        <dbReference type="ARBA" id="ARBA00022630"/>
    </source>
</evidence>
<dbReference type="CDD" id="cd06214">
    <property type="entry name" value="PA_degradation_oxidoreductase_like"/>
    <property type="match status" value="1"/>
</dbReference>
<dbReference type="GO" id="GO:0046872">
    <property type="term" value="F:metal ion binding"/>
    <property type="evidence" value="ECO:0007669"/>
    <property type="project" value="UniProtKB-KW"/>
</dbReference>
<reference evidence="11" key="1">
    <citation type="submission" date="2020-02" db="EMBL/GenBank/DDBJ databases">
        <authorList>
            <person name="Meier V. D."/>
        </authorList>
    </citation>
    <scope>NUCLEOTIDE SEQUENCE</scope>
    <source>
        <strain evidence="11">AVDCRST_MAG56</strain>
    </source>
</reference>
<evidence type="ECO:0000259" key="9">
    <source>
        <dbReference type="PROSITE" id="PS51085"/>
    </source>
</evidence>
<dbReference type="GO" id="GO:0016491">
    <property type="term" value="F:oxidoreductase activity"/>
    <property type="evidence" value="ECO:0007669"/>
    <property type="project" value="UniProtKB-KW"/>
</dbReference>
<dbReference type="InterPro" id="IPR017938">
    <property type="entry name" value="Riboflavin_synthase-like_b-brl"/>
</dbReference>
<keyword evidence="4" id="KW-0479">Metal-binding</keyword>
<dbReference type="InterPro" id="IPR001709">
    <property type="entry name" value="Flavoprot_Pyr_Nucl_cyt_Rdtase"/>
</dbReference>
<dbReference type="InterPro" id="IPR008333">
    <property type="entry name" value="Cbr1-like_FAD-bd_dom"/>
</dbReference>
<dbReference type="PRINTS" id="PR00406">
    <property type="entry name" value="CYTB5RDTASE"/>
</dbReference>
<dbReference type="Pfam" id="PF00970">
    <property type="entry name" value="FAD_binding_6"/>
    <property type="match status" value="1"/>
</dbReference>
<evidence type="ECO:0000256" key="7">
    <source>
        <dbReference type="ARBA" id="ARBA00023004"/>
    </source>
</evidence>
<keyword evidence="6" id="KW-0560">Oxidoreductase</keyword>
<dbReference type="PANTHER" id="PTHR47354:SF8">
    <property type="entry name" value="1,2-PHENYLACETYL-COA EPOXIDASE, SUBUNIT E"/>
    <property type="match status" value="1"/>
</dbReference>
<sequence>MPDLLQLRIRRIVPQTPEAATFEFETTDGSPLPYRPGQFLTLLVTVNGRELRRSYSFSSTPGIDPCPAVTVKRVANGEVSRYLLTHWREGDVVTALPPAGRFTFDPSPAVPRDVFLVGAGSGITPLFSLLKALLRDEPGSRITLMYSNQNEHTALFWREINALTETHANLTTIHLLGDPTPATRQYRGRLNIGLLEKLVTEHLHFDRDRAGFYVCGPFPYMRMVRMTLVFMKFREEQIHRENFVVEALSAARQPAPRDPSPRRVTLHVGKRTYQLAVPGDRTILQVALEHDVPLPYSCLGGVCSACSAVCTEGAVRMTVNEVLTARDLDAGWVLTCVGYPDSAAVTLRIP</sequence>